<protein>
    <submittedName>
        <fullName evidence="2">Uncharacterized protein</fullName>
    </submittedName>
</protein>
<comment type="caution">
    <text evidence="2">The sequence shown here is derived from an EMBL/GenBank/DDBJ whole genome shotgun (WGS) entry which is preliminary data.</text>
</comment>
<keyword evidence="1" id="KW-0472">Membrane</keyword>
<dbReference type="AlphaFoldDB" id="A0A2W7CK70"/>
<evidence type="ECO:0000313" key="2">
    <source>
        <dbReference type="EMBL" id="PZV34159.1"/>
    </source>
</evidence>
<name>A0A2W7CK70_9HYPH</name>
<accession>A0A2W7CK70</accession>
<sequence length="83" mass="9324">MAQRQDSERESRRILERIARETDPAGNSFVARSTKGMRDHVTAADADRADPIEVWGTRIGRTIGLLLTLGLMVWLVLYVIRGS</sequence>
<evidence type="ECO:0000313" key="3">
    <source>
        <dbReference type="Proteomes" id="UP000248616"/>
    </source>
</evidence>
<feature type="transmembrane region" description="Helical" evidence="1">
    <location>
        <begin position="63"/>
        <end position="80"/>
    </location>
</feature>
<dbReference type="OrthoDB" id="8449218at2"/>
<reference evidence="3" key="1">
    <citation type="submission" date="2017-03" db="EMBL/GenBank/DDBJ databases">
        <authorList>
            <person name="Safronova V.I."/>
            <person name="Sazanova A.L."/>
            <person name="Chirak E.R."/>
        </authorList>
    </citation>
    <scope>NUCLEOTIDE SEQUENCE [LARGE SCALE GENOMIC DNA]</scope>
    <source>
        <strain evidence="3">Ach-343</strain>
    </source>
</reference>
<keyword evidence="1" id="KW-1133">Transmembrane helix</keyword>
<proteinExistence type="predicted"/>
<dbReference type="RefSeq" id="WP_111548434.1">
    <property type="nucleotide sequence ID" value="NZ_JBHLYT010000033.1"/>
</dbReference>
<dbReference type="Proteomes" id="UP000248616">
    <property type="component" value="Unassembled WGS sequence"/>
</dbReference>
<gene>
    <name evidence="2" type="ORF">B5V02_34300</name>
</gene>
<dbReference type="EMBL" id="MZXV01000076">
    <property type="protein sequence ID" value="PZV34159.1"/>
    <property type="molecule type" value="Genomic_DNA"/>
</dbReference>
<evidence type="ECO:0000256" key="1">
    <source>
        <dbReference type="SAM" id="Phobius"/>
    </source>
</evidence>
<keyword evidence="3" id="KW-1185">Reference proteome</keyword>
<organism evidence="2 3">
    <name type="scientific">Mesorhizobium kowhaii</name>
    <dbReference type="NCBI Taxonomy" id="1300272"/>
    <lineage>
        <taxon>Bacteria</taxon>
        <taxon>Pseudomonadati</taxon>
        <taxon>Pseudomonadota</taxon>
        <taxon>Alphaproteobacteria</taxon>
        <taxon>Hyphomicrobiales</taxon>
        <taxon>Phyllobacteriaceae</taxon>
        <taxon>Mesorhizobium</taxon>
    </lineage>
</organism>
<keyword evidence="1" id="KW-0812">Transmembrane</keyword>